<dbReference type="PANTHER" id="PTHR30621:SF0">
    <property type="entry name" value="BIFUNCTIONAL GLUTAMINE SYNTHETASE ADENYLYLTRANSFERASE_ADENYLYL-REMOVING ENZYME"/>
    <property type="match status" value="1"/>
</dbReference>
<comment type="caution">
    <text evidence="9">The sequence shown here is derived from an EMBL/GenBank/DDBJ whole genome shotgun (WGS) entry which is preliminary data.</text>
</comment>
<dbReference type="SUPFAM" id="SSF81593">
    <property type="entry name" value="Nucleotidyltransferase substrate binding subunit/domain"/>
    <property type="match status" value="2"/>
</dbReference>
<evidence type="ECO:0000256" key="5">
    <source>
        <dbReference type="ARBA" id="ARBA00022842"/>
    </source>
</evidence>
<feature type="domain" description="PII-uridylyltransferase/Glutamine-synthetase adenylyltransferase" evidence="8">
    <location>
        <begin position="260"/>
        <end position="398"/>
    </location>
</feature>
<dbReference type="EMBL" id="ARYJ01000003">
    <property type="protein sequence ID" value="KCZ89593.1"/>
    <property type="molecule type" value="Genomic_DNA"/>
</dbReference>
<accession>A0A059FGH9</accession>
<organism evidence="9 10">
    <name type="scientific">Hyphomonas jannaschiana VP2</name>
    <dbReference type="NCBI Taxonomy" id="1280952"/>
    <lineage>
        <taxon>Bacteria</taxon>
        <taxon>Pseudomonadati</taxon>
        <taxon>Pseudomonadota</taxon>
        <taxon>Alphaproteobacteria</taxon>
        <taxon>Hyphomonadales</taxon>
        <taxon>Hyphomonadaceae</taxon>
        <taxon>Hyphomonas</taxon>
    </lineage>
</organism>
<dbReference type="RefSeq" id="WP_035579150.1">
    <property type="nucleotide sequence ID" value="NZ_ARYJ01000003.1"/>
</dbReference>
<evidence type="ECO:0000256" key="2">
    <source>
        <dbReference type="ARBA" id="ARBA00022695"/>
    </source>
</evidence>
<dbReference type="InterPro" id="IPR013546">
    <property type="entry name" value="PII_UdlTrfase/GS_AdlTrfase"/>
</dbReference>
<dbReference type="PANTHER" id="PTHR30621">
    <property type="entry name" value="GLUTAMINE SYNTHETASE ADENYLYLTRANSFERASE"/>
    <property type="match status" value="1"/>
</dbReference>
<evidence type="ECO:0000259" key="8">
    <source>
        <dbReference type="Pfam" id="PF08335"/>
    </source>
</evidence>
<dbReference type="Pfam" id="PF03710">
    <property type="entry name" value="GlnE"/>
    <property type="match status" value="2"/>
</dbReference>
<dbReference type="STRING" id="1280952.HJA_05057"/>
<dbReference type="InterPro" id="IPR023057">
    <property type="entry name" value="GlnE"/>
</dbReference>
<dbReference type="Proteomes" id="UP000024816">
    <property type="component" value="Unassembled WGS sequence"/>
</dbReference>
<dbReference type="InterPro" id="IPR005190">
    <property type="entry name" value="GlnE_rpt_dom"/>
</dbReference>
<evidence type="ECO:0000256" key="3">
    <source>
        <dbReference type="ARBA" id="ARBA00022741"/>
    </source>
</evidence>
<dbReference type="InterPro" id="IPR043519">
    <property type="entry name" value="NT_sf"/>
</dbReference>
<dbReference type="NCBIfam" id="NF010706">
    <property type="entry name" value="PRK14108.1"/>
    <property type="match status" value="1"/>
</dbReference>
<proteinExistence type="predicted"/>
<feature type="domain" description="Glutamate-ammonia ligase adenylyltransferase repeated" evidence="7">
    <location>
        <begin position="44"/>
        <end position="236"/>
    </location>
</feature>
<dbReference type="GO" id="GO:0000820">
    <property type="term" value="P:regulation of glutamine family amino acid metabolic process"/>
    <property type="evidence" value="ECO:0007669"/>
    <property type="project" value="TreeGrafter"/>
</dbReference>
<sequence length="895" mass="99445">MLNVRPVADTPEAALKLAFDRAPYLRRLAGRELEDADWREALETVRMLPKLGQRPVEEVMRILRRAKQATHLSLAGDDLSGSLDVMDVTLVLTELACECVDTALKVALAHYGLSGDGIFAIALGKMGAFELNYSSDIDFCIFYDPVVFDGGERSPGEAAQRVAREIVRIFDEITADGYIFRTDLRLRPDPSSTPLAVSTAMAEVYYESVGQNWERMVWIKARPAAGDIAAAKRFLKGMEPYVWRRNLDYWAIGDIQAIKRMINTKAKAREFSIPNPDIKLGPGGIREIEFFVQTQQLILGGRRPELRDNTTLGAMEALRTGGVVADETARDLTEAYRQLRNVEHRIQMRNDEQTHTLPKDPEAREAVAFLSGYGNLEDFDRDLLETRRLVQSAYDALFAAEDRAAGESRSGNFVFTGVDDDPGTVETLSQLGFSDPSAAIETIRNWHRGRVPATRTARGRELLTAILPRLLEDMGKTGEADEAFRWFSRFFSGLSSGVQTLAMLLAEPDLLDDLVATLALAPRLAEILSRRPDLLESLVSGQAPVRPELGPDTSFDTALDAWRRYHRDQHFLTGHRLLHGLIPARDAAEYWTALADDTITEMAAAAKWETERRNGPQPGEWAVFAMGKLGGKELTAGSDLDILVIYDADPMEAQTWYTRFTQRLITALSAPTAEGALYEVDMRLRPSGRAGPVAVSLPAFTSYQNKDAWTWEHMALTRLRPVTGDTALGSKVMEIAIDAITSRAQANAASIPADITDMRQRLYREKPGKGLWDLKTAEGGLIDVEFMVQQDMLLSGRPDAIWASTRDAIAYASFNVEERLVLTEGLGLLQALQQVQRIAIGTETRSDAMPAGLRDRLCRAVEADTFRDLEIELSSTKSRLHQMAVEKLHLDATES</sequence>
<evidence type="ECO:0000313" key="9">
    <source>
        <dbReference type="EMBL" id="KCZ89593.1"/>
    </source>
</evidence>
<keyword evidence="9" id="KW-0436">Ligase</keyword>
<evidence type="ECO:0000259" key="7">
    <source>
        <dbReference type="Pfam" id="PF03710"/>
    </source>
</evidence>
<dbReference type="Pfam" id="PF08335">
    <property type="entry name" value="GlnD_UR_UTase"/>
    <property type="match status" value="1"/>
</dbReference>
<name>A0A059FGH9_9PROT</name>
<evidence type="ECO:0000256" key="6">
    <source>
        <dbReference type="ARBA" id="ARBA00023268"/>
    </source>
</evidence>
<evidence type="ECO:0000256" key="4">
    <source>
        <dbReference type="ARBA" id="ARBA00022840"/>
    </source>
</evidence>
<dbReference type="CDD" id="cd05401">
    <property type="entry name" value="NT_GlnE_GlnD_like"/>
    <property type="match status" value="2"/>
</dbReference>
<reference evidence="9 10" key="1">
    <citation type="journal article" date="2014" name="Antonie Van Leeuwenhoek">
        <title>Hyphomonas beringensis sp. nov. and Hyphomonas chukchiensis sp. nov., isolated from surface seawater of the Bering Sea and Chukchi Sea.</title>
        <authorList>
            <person name="Li C."/>
            <person name="Lai Q."/>
            <person name="Li G."/>
            <person name="Dong C."/>
            <person name="Wang J."/>
            <person name="Liao Y."/>
            <person name="Shao Z."/>
        </authorList>
    </citation>
    <scope>NUCLEOTIDE SEQUENCE [LARGE SCALE GENOMIC DNA]</scope>
    <source>
        <strain evidence="9 10">VP2</strain>
    </source>
</reference>
<protein>
    <submittedName>
        <fullName evidence="9">Glutamate ammonia ligase adenylyl-transferase</fullName>
    </submittedName>
</protein>
<dbReference type="GO" id="GO:0005829">
    <property type="term" value="C:cytosol"/>
    <property type="evidence" value="ECO:0007669"/>
    <property type="project" value="TreeGrafter"/>
</dbReference>
<evidence type="ECO:0000313" key="10">
    <source>
        <dbReference type="Proteomes" id="UP000024816"/>
    </source>
</evidence>
<keyword evidence="3" id="KW-0547">Nucleotide-binding</keyword>
<dbReference type="GO" id="GO:0008882">
    <property type="term" value="F:[glutamate-ammonia-ligase] adenylyltransferase activity"/>
    <property type="evidence" value="ECO:0007669"/>
    <property type="project" value="InterPro"/>
</dbReference>
<dbReference type="GO" id="GO:0005524">
    <property type="term" value="F:ATP binding"/>
    <property type="evidence" value="ECO:0007669"/>
    <property type="project" value="UniProtKB-KW"/>
</dbReference>
<keyword evidence="10" id="KW-1185">Reference proteome</keyword>
<dbReference type="SUPFAM" id="SSF81301">
    <property type="entry name" value="Nucleotidyltransferase"/>
    <property type="match status" value="2"/>
</dbReference>
<keyword evidence="2" id="KW-0548">Nucleotidyltransferase</keyword>
<dbReference type="AlphaFoldDB" id="A0A059FGH9"/>
<dbReference type="GO" id="GO:0016874">
    <property type="term" value="F:ligase activity"/>
    <property type="evidence" value="ECO:0007669"/>
    <property type="project" value="UniProtKB-KW"/>
</dbReference>
<dbReference type="Gene3D" id="1.20.120.330">
    <property type="entry name" value="Nucleotidyltransferases domain 2"/>
    <property type="match status" value="2"/>
</dbReference>
<evidence type="ECO:0000256" key="1">
    <source>
        <dbReference type="ARBA" id="ARBA00022679"/>
    </source>
</evidence>
<dbReference type="PATRIC" id="fig|1280952.3.peg.1002"/>
<dbReference type="Gene3D" id="3.30.460.10">
    <property type="entry name" value="Beta Polymerase, domain 2"/>
    <property type="match status" value="2"/>
</dbReference>
<keyword evidence="6" id="KW-0511">Multifunctional enzyme</keyword>
<keyword evidence="5" id="KW-0460">Magnesium</keyword>
<keyword evidence="4" id="KW-0067">ATP-binding</keyword>
<dbReference type="eggNOG" id="COG1391">
    <property type="taxonomic scope" value="Bacteria"/>
</dbReference>
<gene>
    <name evidence="9" type="ORF">HJA_05057</name>
</gene>
<dbReference type="NCBIfam" id="NF008292">
    <property type="entry name" value="PRK11072.1"/>
    <property type="match status" value="1"/>
</dbReference>
<feature type="domain" description="Glutamate-ammonia ligase adenylyltransferase repeated" evidence="7">
    <location>
        <begin position="513"/>
        <end position="732"/>
    </location>
</feature>
<keyword evidence="1 9" id="KW-0808">Transferase</keyword>
<dbReference type="OrthoDB" id="9759366at2"/>